<evidence type="ECO:0000313" key="2">
    <source>
        <dbReference type="Proteomes" id="UP000276223"/>
    </source>
</evidence>
<organism evidence="1 2">
    <name type="scientific">Desulfosoma caldarium</name>
    <dbReference type="NCBI Taxonomy" id="610254"/>
    <lineage>
        <taxon>Bacteria</taxon>
        <taxon>Pseudomonadati</taxon>
        <taxon>Thermodesulfobacteriota</taxon>
        <taxon>Syntrophobacteria</taxon>
        <taxon>Syntrophobacterales</taxon>
        <taxon>Syntrophobacteraceae</taxon>
        <taxon>Desulfosoma</taxon>
    </lineage>
</organism>
<dbReference type="RefSeq" id="WP_123290938.1">
    <property type="nucleotide sequence ID" value="NZ_RJVA01000013.1"/>
</dbReference>
<dbReference type="Pfam" id="PF04250">
    <property type="entry name" value="DUF429"/>
    <property type="match status" value="1"/>
</dbReference>
<dbReference type="AlphaFoldDB" id="A0A3N1UI11"/>
<gene>
    <name evidence="1" type="ORF">EDC27_2157</name>
</gene>
<protein>
    <submittedName>
        <fullName evidence="1">Uncharacterized protein DUF429</fullName>
    </submittedName>
</protein>
<dbReference type="EMBL" id="RJVA01000013">
    <property type="protein sequence ID" value="ROQ90895.1"/>
    <property type="molecule type" value="Genomic_DNA"/>
</dbReference>
<dbReference type="Proteomes" id="UP000276223">
    <property type="component" value="Unassembled WGS sequence"/>
</dbReference>
<reference evidence="1 2" key="1">
    <citation type="submission" date="2018-11" db="EMBL/GenBank/DDBJ databases">
        <title>Genomic Encyclopedia of Type Strains, Phase IV (KMG-IV): sequencing the most valuable type-strain genomes for metagenomic binning, comparative biology and taxonomic classification.</title>
        <authorList>
            <person name="Goeker M."/>
        </authorList>
    </citation>
    <scope>NUCLEOTIDE SEQUENCE [LARGE SCALE GENOMIC DNA]</scope>
    <source>
        <strain evidence="1 2">DSM 22027</strain>
    </source>
</reference>
<dbReference type="OrthoDB" id="8557416at2"/>
<sequence>MKLYGIDFTSAPRRAKPITVAAGCLVDNRLLVEQLERLTDWSAFETFLRRPGPWLGGFDFPFGLPREAVIDLGWPSESWAAMVAHCHALGKTAFRATLDAYRQSRPFGRRYAHRATDIAARSHSPLKLVNPPVGLMFLEGAPRLLAAGVHLPGLHTGDVTRVALEAYPGLLARRLGASSYKNDTRRLQNHARQQARCEIVTRLQQGSPFTPFRLHGTQEVLTELIRDASGDALDAVLALVQAAQAWRSGPPSFGLPATFDPLEGWIIGAEHGA</sequence>
<evidence type="ECO:0000313" key="1">
    <source>
        <dbReference type="EMBL" id="ROQ90895.1"/>
    </source>
</evidence>
<name>A0A3N1UI11_9BACT</name>
<proteinExistence type="predicted"/>
<accession>A0A3N1UI11</accession>
<dbReference type="InterPro" id="IPR007362">
    <property type="entry name" value="DUF429"/>
</dbReference>
<comment type="caution">
    <text evidence="1">The sequence shown here is derived from an EMBL/GenBank/DDBJ whole genome shotgun (WGS) entry which is preliminary data.</text>
</comment>
<keyword evidence="2" id="KW-1185">Reference proteome</keyword>